<dbReference type="RefSeq" id="WP_320318995.1">
    <property type="nucleotide sequence ID" value="NZ_JAVIIX010000034.1"/>
</dbReference>
<proteinExistence type="predicted"/>
<evidence type="ECO:0000313" key="2">
    <source>
        <dbReference type="Proteomes" id="UP001271780"/>
    </source>
</evidence>
<name>A0ABU4XPA2_9HYPH</name>
<keyword evidence="2" id="KW-1185">Reference proteome</keyword>
<accession>A0ABU4XPA2</accession>
<dbReference type="EMBL" id="JAVIIZ010000036">
    <property type="protein sequence ID" value="MDX8476563.1"/>
    <property type="molecule type" value="Genomic_DNA"/>
</dbReference>
<gene>
    <name evidence="1" type="ORF">RFM27_31335</name>
</gene>
<evidence type="ECO:0000313" key="1">
    <source>
        <dbReference type="EMBL" id="MDX8476563.1"/>
    </source>
</evidence>
<protein>
    <submittedName>
        <fullName evidence="1">Uncharacterized protein</fullName>
    </submittedName>
</protein>
<dbReference type="Proteomes" id="UP001271780">
    <property type="component" value="Unassembled WGS sequence"/>
</dbReference>
<organism evidence="1 2">
    <name type="scientific">Mesorhizobium dulcispinae</name>
    <dbReference type="NCBI Taxonomy" id="3072316"/>
    <lineage>
        <taxon>Bacteria</taxon>
        <taxon>Pseudomonadati</taxon>
        <taxon>Pseudomonadota</taxon>
        <taxon>Alphaproteobacteria</taxon>
        <taxon>Hyphomicrobiales</taxon>
        <taxon>Phyllobacteriaceae</taxon>
        <taxon>Mesorhizobium</taxon>
    </lineage>
</organism>
<sequence length="92" mass="10419">MQLARPNRRGVVKKLEALERELARVSKSMERVTSPQSVAGNVTIASEPVDLKVADIDGERKIDWRTDSHALSARNSIRPRPARWNCADLRDR</sequence>
<reference evidence="1 2" key="1">
    <citation type="submission" date="2023-08" db="EMBL/GenBank/DDBJ databases">
        <title>Implementing the SeqCode for naming new Mesorhizobium species isolated from Vachellia karroo root nodules.</title>
        <authorList>
            <person name="Van Lill M."/>
        </authorList>
    </citation>
    <scope>NUCLEOTIDE SEQUENCE [LARGE SCALE GENOMIC DNA]</scope>
    <source>
        <strain evidence="1 2">VK23A</strain>
    </source>
</reference>
<comment type="caution">
    <text evidence="1">The sequence shown here is derived from an EMBL/GenBank/DDBJ whole genome shotgun (WGS) entry which is preliminary data.</text>
</comment>